<organism evidence="2 4">
    <name type="scientific">Mus musculus</name>
    <name type="common">Mouse</name>
    <dbReference type="NCBI Taxonomy" id="10090"/>
    <lineage>
        <taxon>Eukaryota</taxon>
        <taxon>Metazoa</taxon>
        <taxon>Chordata</taxon>
        <taxon>Craniata</taxon>
        <taxon>Vertebrata</taxon>
        <taxon>Euteleostomi</taxon>
        <taxon>Mammalia</taxon>
        <taxon>Eutheria</taxon>
        <taxon>Euarchontoglires</taxon>
        <taxon>Glires</taxon>
        <taxon>Rodentia</taxon>
        <taxon>Myomorpha</taxon>
        <taxon>Muroidea</taxon>
        <taxon>Muridae</taxon>
        <taxon>Murinae</taxon>
        <taxon>Mus</taxon>
        <taxon>Mus</taxon>
    </lineage>
</organism>
<protein>
    <submittedName>
        <fullName evidence="2">Inositol polyphosphate-4-phosphatase, type II</fullName>
    </submittedName>
</protein>
<evidence type="ECO:0000313" key="3">
    <source>
        <dbReference type="MGI" id="MGI:2158925"/>
    </source>
</evidence>
<dbReference type="Antibodypedia" id="27309">
    <property type="antibodies" value="136 antibodies from 29 providers"/>
</dbReference>
<accession>E9Q7X1</accession>
<evidence type="ECO:0007829" key="5">
    <source>
        <dbReference type="PeptideAtlas" id="E9Q7X1"/>
    </source>
</evidence>
<evidence type="ECO:0007829" key="6">
    <source>
        <dbReference type="ProteomicsDB" id="E9Q7X1"/>
    </source>
</evidence>
<dbReference type="VEuPathDB" id="HostDB:ENSMUSG00000037940"/>
<gene>
    <name evidence="2 3" type="primary">Inpp4b</name>
</gene>
<feature type="compositionally biased region" description="Basic and acidic residues" evidence="1">
    <location>
        <begin position="1"/>
        <end position="13"/>
    </location>
</feature>
<reference evidence="2 4" key="2">
    <citation type="journal article" date="2011" name="PLoS Biol.">
        <title>Modernizing reference genome assemblies.</title>
        <authorList>
            <person name="Church D.M."/>
            <person name="Schneider V.A."/>
            <person name="Graves T."/>
            <person name="Auger K."/>
            <person name="Cunningham F."/>
            <person name="Bouk N."/>
            <person name="Chen H.C."/>
            <person name="Agarwala R."/>
            <person name="McLaren W.M."/>
            <person name="Ritchie G.R."/>
            <person name="Albracht D."/>
            <person name="Kremitzki M."/>
            <person name="Rock S."/>
            <person name="Kotkiewicz H."/>
            <person name="Kremitzki C."/>
            <person name="Wollam A."/>
            <person name="Trani L."/>
            <person name="Fulton L."/>
            <person name="Fulton R."/>
            <person name="Matthews L."/>
            <person name="Whitehead S."/>
            <person name="Chow W."/>
            <person name="Torrance J."/>
            <person name="Dunn M."/>
            <person name="Harden G."/>
            <person name="Threadgold G."/>
            <person name="Wood J."/>
            <person name="Collins J."/>
            <person name="Heath P."/>
            <person name="Griffiths G."/>
            <person name="Pelan S."/>
            <person name="Grafham D."/>
            <person name="Eichler E.E."/>
            <person name="Weinstock G."/>
            <person name="Mardis E.R."/>
            <person name="Wilson R.K."/>
            <person name="Howe K."/>
            <person name="Flicek P."/>
            <person name="Hubbard T."/>
        </authorList>
    </citation>
    <scope>NUCLEOTIDE SEQUENCE [LARGE SCALE GENOMIC DNA]</scope>
    <source>
        <strain evidence="2 4">C57BL/6J</strain>
    </source>
</reference>
<name>E9Q7X1_MOUSE</name>
<dbReference type="ProteomicsDB" id="328338"/>
<dbReference type="AGR" id="MGI:2158925"/>
<dbReference type="ExpressionAtlas" id="E9Q7X1">
    <property type="expression patterns" value="baseline and differential"/>
</dbReference>
<reference evidence="2 4" key="1">
    <citation type="journal article" date="2009" name="PLoS Biol.">
        <title>Lineage-specific biology revealed by a finished genome assembly of the mouse.</title>
        <authorList>
            <consortium name="Mouse Genome Sequencing Consortium"/>
            <person name="Church D.M."/>
            <person name="Goodstadt L."/>
            <person name="Hillier L.W."/>
            <person name="Zody M.C."/>
            <person name="Goldstein S."/>
            <person name="She X."/>
            <person name="Bult C.J."/>
            <person name="Agarwala R."/>
            <person name="Cherry J.L."/>
            <person name="DiCuccio M."/>
            <person name="Hlavina W."/>
            <person name="Kapustin Y."/>
            <person name="Meric P."/>
            <person name="Maglott D."/>
            <person name="Birtle Z."/>
            <person name="Marques A.C."/>
            <person name="Graves T."/>
            <person name="Zhou S."/>
            <person name="Teague B."/>
            <person name="Potamousis K."/>
            <person name="Churas C."/>
            <person name="Place M."/>
            <person name="Herschleb J."/>
            <person name="Runnheim R."/>
            <person name="Forrest D."/>
            <person name="Amos-Landgraf J."/>
            <person name="Schwartz D.C."/>
            <person name="Cheng Z."/>
            <person name="Lindblad-Toh K."/>
            <person name="Eichler E.E."/>
            <person name="Ponting C.P."/>
        </authorList>
    </citation>
    <scope>NUCLEOTIDE SEQUENCE [LARGE SCALE GENOMIC DNA]</scope>
    <source>
        <strain evidence="2 4">C57BL/6J</strain>
    </source>
</reference>
<keyword evidence="5 6" id="KW-1267">Proteomics identification</keyword>
<evidence type="ECO:0000313" key="2">
    <source>
        <dbReference type="Ensembl" id="ENSMUSP00000130104.2"/>
    </source>
</evidence>
<dbReference type="Proteomes" id="UP000000589">
    <property type="component" value="Chromosome 8"/>
</dbReference>
<dbReference type="AlphaFoldDB" id="E9Q7X1"/>
<reference evidence="2" key="4">
    <citation type="submission" date="2025-09" db="UniProtKB">
        <authorList>
            <consortium name="Ensembl"/>
        </authorList>
    </citation>
    <scope>IDENTIFICATION</scope>
    <source>
        <strain evidence="2">C57BL/6J</strain>
    </source>
</reference>
<feature type="region of interest" description="Disordered" evidence="1">
    <location>
        <begin position="1"/>
        <end position="23"/>
    </location>
</feature>
<dbReference type="GeneTree" id="ENSGT00940000157587"/>
<evidence type="ECO:0000313" key="4">
    <source>
        <dbReference type="Proteomes" id="UP000000589"/>
    </source>
</evidence>
<dbReference type="MGI" id="MGI:2158925">
    <property type="gene designation" value="Inpp4b"/>
</dbReference>
<evidence type="ECO:0000256" key="1">
    <source>
        <dbReference type="SAM" id="MobiDB-lite"/>
    </source>
</evidence>
<proteinExistence type="evidence at protein level"/>
<reference evidence="2" key="3">
    <citation type="submission" date="2025-08" db="UniProtKB">
        <authorList>
            <consortium name="Ensembl"/>
        </authorList>
    </citation>
    <scope>IDENTIFICATION</scope>
    <source>
        <strain evidence="2">C57BL/6J</strain>
    </source>
</reference>
<sequence>MEIKEEGTSEEGQHFLPAAQANDPEDIQFTSIQKIPNEPQLEFILGNKRPTVPNGCHIPTGLPHL</sequence>
<dbReference type="Ensembl" id="ENSMUST00000169387.10">
    <property type="protein sequence ID" value="ENSMUSP00000130104.2"/>
    <property type="gene ID" value="ENSMUSG00000037940.18"/>
</dbReference>
<keyword evidence="4" id="KW-1185">Reference proteome</keyword>
<dbReference type="Bgee" id="ENSMUSG00000037940">
    <property type="expression patterns" value="Expressed in lumbar subsegment of spinal cord and 197 other cell types or tissues"/>
</dbReference>